<evidence type="ECO:0000256" key="4">
    <source>
        <dbReference type="ARBA" id="ARBA00012448"/>
    </source>
</evidence>
<evidence type="ECO:0000256" key="12">
    <source>
        <dbReference type="SAM" id="Phobius"/>
    </source>
</evidence>
<dbReference type="GO" id="GO:0008360">
    <property type="term" value="P:regulation of cell shape"/>
    <property type="evidence" value="ECO:0007669"/>
    <property type="project" value="UniProtKB-KW"/>
</dbReference>
<keyword evidence="12" id="KW-0472">Membrane</keyword>
<keyword evidence="8" id="KW-0573">Peptidoglycan synthesis</keyword>
<dbReference type="InterPro" id="IPR050515">
    <property type="entry name" value="Beta-lactam/transpept"/>
</dbReference>
<dbReference type="EMBL" id="SADV01000070">
    <property type="protein sequence ID" value="TQR23047.1"/>
    <property type="molecule type" value="Genomic_DNA"/>
</dbReference>
<evidence type="ECO:0000256" key="11">
    <source>
        <dbReference type="ARBA" id="ARBA00034000"/>
    </source>
</evidence>
<dbReference type="GO" id="GO:0009252">
    <property type="term" value="P:peptidoglycan biosynthetic process"/>
    <property type="evidence" value="ECO:0007669"/>
    <property type="project" value="UniProtKB-UniPathway"/>
</dbReference>
<keyword evidence="7" id="KW-0133">Cell shape</keyword>
<dbReference type="InterPro" id="IPR005311">
    <property type="entry name" value="PBP_dimer"/>
</dbReference>
<feature type="transmembrane region" description="Helical" evidence="12">
    <location>
        <begin position="21"/>
        <end position="41"/>
    </location>
</feature>
<evidence type="ECO:0000256" key="5">
    <source>
        <dbReference type="ARBA" id="ARBA00022475"/>
    </source>
</evidence>
<dbReference type="GO" id="GO:0008658">
    <property type="term" value="F:penicillin binding"/>
    <property type="evidence" value="ECO:0007669"/>
    <property type="project" value="InterPro"/>
</dbReference>
<feature type="domain" description="Penicillin-binding protein dimerisation" evidence="13">
    <location>
        <begin position="69"/>
        <end position="122"/>
    </location>
</feature>
<evidence type="ECO:0000256" key="7">
    <source>
        <dbReference type="ARBA" id="ARBA00022960"/>
    </source>
</evidence>
<dbReference type="Proteomes" id="UP000317944">
    <property type="component" value="Unassembled WGS sequence"/>
</dbReference>
<evidence type="ECO:0000313" key="15">
    <source>
        <dbReference type="Proteomes" id="UP000317944"/>
    </source>
</evidence>
<dbReference type="GO" id="GO:0071972">
    <property type="term" value="F:peptidoglycan L,D-transpeptidase activity"/>
    <property type="evidence" value="ECO:0007669"/>
    <property type="project" value="TreeGrafter"/>
</dbReference>
<dbReference type="EC" id="3.4.16.4" evidence="4"/>
<sequence>MRKAPGKNRATSVKAKHHSNLTFRMNVLFFAIFLVFSMLIFRLGYMQIVKGEDYVRDLERKEEVAVNTSVPRGRMYDRYGRILVDNQPENAITYTKMSTTKTKDMLDIAEKLAQLIEQPTKRVTLRDKQDFWMIKN</sequence>
<protein>
    <recommendedName>
        <fullName evidence="4">serine-type D-Ala-D-Ala carboxypeptidase</fullName>
        <ecNumber evidence="4">3.4.16.4</ecNumber>
    </recommendedName>
</protein>
<evidence type="ECO:0000256" key="6">
    <source>
        <dbReference type="ARBA" id="ARBA00022692"/>
    </source>
</evidence>
<evidence type="ECO:0000256" key="9">
    <source>
        <dbReference type="ARBA" id="ARBA00022989"/>
    </source>
</evidence>
<dbReference type="InterPro" id="IPR036138">
    <property type="entry name" value="PBP_dimer_sf"/>
</dbReference>
<evidence type="ECO:0000256" key="1">
    <source>
        <dbReference type="ARBA" id="ARBA00004167"/>
    </source>
</evidence>
<dbReference type="Gene3D" id="1.10.10.1230">
    <property type="entry name" value="Penicillin-binding protein, N-terminal non-catalytic domain, head sub-domain"/>
    <property type="match status" value="1"/>
</dbReference>
<dbReference type="GO" id="GO:0071555">
    <property type="term" value="P:cell wall organization"/>
    <property type="evidence" value="ECO:0007669"/>
    <property type="project" value="UniProtKB-KW"/>
</dbReference>
<keyword evidence="9 12" id="KW-1133">Transmembrane helix</keyword>
<comment type="catalytic activity">
    <reaction evidence="11">
        <text>Preferential cleavage: (Ac)2-L-Lys-D-Ala-|-D-Ala. Also transpeptidation of peptidyl-alanyl moieties that are N-acyl substituents of D-alanine.</text>
        <dbReference type="EC" id="3.4.16.4"/>
    </reaction>
</comment>
<evidence type="ECO:0000259" key="13">
    <source>
        <dbReference type="Pfam" id="PF03717"/>
    </source>
</evidence>
<dbReference type="PANTHER" id="PTHR30627:SF2">
    <property type="entry name" value="PEPTIDOGLYCAN D,D-TRANSPEPTIDASE MRDA"/>
    <property type="match status" value="1"/>
</dbReference>
<feature type="non-terminal residue" evidence="14">
    <location>
        <position position="136"/>
    </location>
</feature>
<evidence type="ECO:0000256" key="8">
    <source>
        <dbReference type="ARBA" id="ARBA00022984"/>
    </source>
</evidence>
<reference evidence="14 15" key="1">
    <citation type="submission" date="2018-03" db="EMBL/GenBank/DDBJ databases">
        <title>Aerobic endospore-forming bacteria genome sequencing and assembly.</title>
        <authorList>
            <person name="Cavalcante D.A."/>
            <person name="Driks A."/>
            <person name="Putonti C."/>
            <person name="De-Souza M.T."/>
        </authorList>
    </citation>
    <scope>NUCLEOTIDE SEQUENCE [LARGE SCALE GENOMIC DNA]</scope>
    <source>
        <strain evidence="14 15">SDF0037</strain>
    </source>
</reference>
<dbReference type="SUPFAM" id="SSF56519">
    <property type="entry name" value="Penicillin binding protein dimerisation domain"/>
    <property type="match status" value="1"/>
</dbReference>
<dbReference type="Pfam" id="PF03717">
    <property type="entry name" value="PBP_dimer"/>
    <property type="match status" value="1"/>
</dbReference>
<accession>A0A544TXT4</accession>
<comment type="pathway">
    <text evidence="3">Cell wall biogenesis; peptidoglycan biosynthesis.</text>
</comment>
<evidence type="ECO:0000256" key="10">
    <source>
        <dbReference type="ARBA" id="ARBA00023316"/>
    </source>
</evidence>
<evidence type="ECO:0000313" key="14">
    <source>
        <dbReference type="EMBL" id="TQR23047.1"/>
    </source>
</evidence>
<comment type="caution">
    <text evidence="14">The sequence shown here is derived from an EMBL/GenBank/DDBJ whole genome shotgun (WGS) entry which is preliminary data.</text>
</comment>
<dbReference type="PANTHER" id="PTHR30627">
    <property type="entry name" value="PEPTIDOGLYCAN D,D-TRANSPEPTIDASE"/>
    <property type="match status" value="1"/>
</dbReference>
<comment type="subcellular location">
    <subcellularLocation>
        <location evidence="2">Cell membrane</location>
    </subcellularLocation>
    <subcellularLocation>
        <location evidence="1">Membrane</location>
        <topology evidence="1">Single-pass membrane protein</topology>
    </subcellularLocation>
</comment>
<organism evidence="14 15">
    <name type="scientific">Lysinibacillus sphaericus</name>
    <name type="common">Bacillus sphaericus</name>
    <dbReference type="NCBI Taxonomy" id="1421"/>
    <lineage>
        <taxon>Bacteria</taxon>
        <taxon>Bacillati</taxon>
        <taxon>Bacillota</taxon>
        <taxon>Bacilli</taxon>
        <taxon>Bacillales</taxon>
        <taxon>Bacillaceae</taxon>
        <taxon>Lysinibacillus</taxon>
    </lineage>
</organism>
<name>A0A544TXT4_LYSSH</name>
<dbReference type="UniPathway" id="UPA00219"/>
<proteinExistence type="predicted"/>
<dbReference type="GO" id="GO:0005886">
    <property type="term" value="C:plasma membrane"/>
    <property type="evidence" value="ECO:0007669"/>
    <property type="project" value="UniProtKB-SubCell"/>
</dbReference>
<evidence type="ECO:0000256" key="2">
    <source>
        <dbReference type="ARBA" id="ARBA00004236"/>
    </source>
</evidence>
<keyword evidence="10" id="KW-0961">Cell wall biogenesis/degradation</keyword>
<dbReference type="AlphaFoldDB" id="A0A544TXT4"/>
<gene>
    <name evidence="14" type="ORF">C7Y47_24790</name>
</gene>
<dbReference type="GO" id="GO:0009002">
    <property type="term" value="F:serine-type D-Ala-D-Ala carboxypeptidase activity"/>
    <property type="evidence" value="ECO:0007669"/>
    <property type="project" value="UniProtKB-EC"/>
</dbReference>
<evidence type="ECO:0000256" key="3">
    <source>
        <dbReference type="ARBA" id="ARBA00004752"/>
    </source>
</evidence>
<keyword evidence="5" id="KW-1003">Cell membrane</keyword>
<keyword evidence="6 12" id="KW-0812">Transmembrane</keyword>